<dbReference type="CDD" id="cd17489">
    <property type="entry name" value="MFS_YfcJ_like"/>
    <property type="match status" value="1"/>
</dbReference>
<dbReference type="InterPro" id="IPR020846">
    <property type="entry name" value="MFS_dom"/>
</dbReference>
<dbReference type="InterPro" id="IPR036259">
    <property type="entry name" value="MFS_trans_sf"/>
</dbReference>
<evidence type="ECO:0000256" key="6">
    <source>
        <dbReference type="SAM" id="Phobius"/>
    </source>
</evidence>
<evidence type="ECO:0000313" key="9">
    <source>
        <dbReference type="Proteomes" id="UP000294650"/>
    </source>
</evidence>
<keyword evidence="2" id="KW-0813">Transport</keyword>
<keyword evidence="5 6" id="KW-0472">Membrane</keyword>
<name>A0A4R3N2I9_9BACI</name>
<keyword evidence="3 6" id="KW-0812">Transmembrane</keyword>
<keyword evidence="9" id="KW-1185">Reference proteome</keyword>
<dbReference type="SUPFAM" id="SSF103473">
    <property type="entry name" value="MFS general substrate transporter"/>
    <property type="match status" value="1"/>
</dbReference>
<gene>
    <name evidence="8" type="ORF">EDD68_11217</name>
</gene>
<feature type="transmembrane region" description="Helical" evidence="6">
    <location>
        <begin position="165"/>
        <end position="186"/>
    </location>
</feature>
<dbReference type="PROSITE" id="PS50850">
    <property type="entry name" value="MFS"/>
    <property type="match status" value="1"/>
</dbReference>
<evidence type="ECO:0000256" key="2">
    <source>
        <dbReference type="ARBA" id="ARBA00022448"/>
    </source>
</evidence>
<protein>
    <submittedName>
        <fullName evidence="8">Putative MFS family arabinose efflux permease</fullName>
    </submittedName>
</protein>
<feature type="transmembrane region" description="Helical" evidence="6">
    <location>
        <begin position="243"/>
        <end position="260"/>
    </location>
</feature>
<sequence>MQQNARLWTLPFVLLILGNGFTFMSFQMLIPTLPPYIEDIGATATQVGLVTTLFSIGAIMIRPYIGFLLESQTRKKLVLIGSLSLLLLTMVYPLTQIIFLLLFLRFIHGVAWGWSTTVNGTAGVDLVPRSRIGEGMGYFGLSATIGMIIAPSLGIFIFQNYSFNLLIMISAVLGTVGFILFSLTAFRTPEAVQKTSIKDTKFSFFGSLIDRNSWYPAFVTLMTTFAYGSIITFLVIFGENRGIEHIFLFYLVNAIMATIFRPLSGRFYDLKGPWLLILGSSLIAFVAMWILVYAHHSWMLALSGGLFGIGFGSMMPGLQAWVISKTTVERSGVANGMFYSAIDLGIGMSGILFGSIAQMFSLELGSVFAMSSFFFLIVFLLTWMDYKKEKTLTGQM</sequence>
<dbReference type="Pfam" id="PF07690">
    <property type="entry name" value="MFS_1"/>
    <property type="match status" value="1"/>
</dbReference>
<evidence type="ECO:0000256" key="3">
    <source>
        <dbReference type="ARBA" id="ARBA00022692"/>
    </source>
</evidence>
<dbReference type="Gene3D" id="1.20.1250.20">
    <property type="entry name" value="MFS general substrate transporter like domains"/>
    <property type="match status" value="1"/>
</dbReference>
<organism evidence="8 9">
    <name type="scientific">Melghiribacillus thermohalophilus</name>
    <dbReference type="NCBI Taxonomy" id="1324956"/>
    <lineage>
        <taxon>Bacteria</taxon>
        <taxon>Bacillati</taxon>
        <taxon>Bacillota</taxon>
        <taxon>Bacilli</taxon>
        <taxon>Bacillales</taxon>
        <taxon>Bacillaceae</taxon>
        <taxon>Melghiribacillus</taxon>
    </lineage>
</organism>
<feature type="transmembrane region" description="Helical" evidence="6">
    <location>
        <begin position="272"/>
        <end position="292"/>
    </location>
</feature>
<feature type="transmembrane region" description="Helical" evidence="6">
    <location>
        <begin position="214"/>
        <end position="237"/>
    </location>
</feature>
<dbReference type="InterPro" id="IPR052714">
    <property type="entry name" value="MFS_Exporter"/>
</dbReference>
<dbReference type="OrthoDB" id="9814001at2"/>
<evidence type="ECO:0000256" key="5">
    <source>
        <dbReference type="ARBA" id="ARBA00023136"/>
    </source>
</evidence>
<dbReference type="PANTHER" id="PTHR23531">
    <property type="entry name" value="QUINOLENE RESISTANCE PROTEIN NORA"/>
    <property type="match status" value="1"/>
</dbReference>
<comment type="subcellular location">
    <subcellularLocation>
        <location evidence="1">Cell membrane</location>
        <topology evidence="1">Multi-pass membrane protein</topology>
    </subcellularLocation>
</comment>
<dbReference type="InterPro" id="IPR011701">
    <property type="entry name" value="MFS"/>
</dbReference>
<accession>A0A4R3N2I9</accession>
<dbReference type="RefSeq" id="WP_132371960.1">
    <property type="nucleotide sequence ID" value="NZ_SMAN01000012.1"/>
</dbReference>
<evidence type="ECO:0000256" key="4">
    <source>
        <dbReference type="ARBA" id="ARBA00022989"/>
    </source>
</evidence>
<evidence type="ECO:0000259" key="7">
    <source>
        <dbReference type="PROSITE" id="PS50850"/>
    </source>
</evidence>
<feature type="transmembrane region" description="Helical" evidence="6">
    <location>
        <begin position="336"/>
        <end position="360"/>
    </location>
</feature>
<evidence type="ECO:0000313" key="8">
    <source>
        <dbReference type="EMBL" id="TCT20889.1"/>
    </source>
</evidence>
<dbReference type="Proteomes" id="UP000294650">
    <property type="component" value="Unassembled WGS sequence"/>
</dbReference>
<proteinExistence type="predicted"/>
<dbReference type="GO" id="GO:0005886">
    <property type="term" value="C:plasma membrane"/>
    <property type="evidence" value="ECO:0007669"/>
    <property type="project" value="UniProtKB-SubCell"/>
</dbReference>
<feature type="transmembrane region" description="Helical" evidence="6">
    <location>
        <begin position="298"/>
        <end position="324"/>
    </location>
</feature>
<feature type="transmembrane region" description="Helical" evidence="6">
    <location>
        <begin position="366"/>
        <end position="386"/>
    </location>
</feature>
<evidence type="ECO:0000256" key="1">
    <source>
        <dbReference type="ARBA" id="ARBA00004651"/>
    </source>
</evidence>
<dbReference type="GO" id="GO:0022857">
    <property type="term" value="F:transmembrane transporter activity"/>
    <property type="evidence" value="ECO:0007669"/>
    <property type="project" value="InterPro"/>
</dbReference>
<dbReference type="PANTHER" id="PTHR23531:SF1">
    <property type="entry name" value="QUINOLENE RESISTANCE PROTEIN NORA"/>
    <property type="match status" value="1"/>
</dbReference>
<dbReference type="EMBL" id="SMAN01000012">
    <property type="protein sequence ID" value="TCT20889.1"/>
    <property type="molecule type" value="Genomic_DNA"/>
</dbReference>
<feature type="transmembrane region" description="Helical" evidence="6">
    <location>
        <begin position="77"/>
        <end position="104"/>
    </location>
</feature>
<reference evidence="8 9" key="1">
    <citation type="submission" date="2019-03" db="EMBL/GenBank/DDBJ databases">
        <title>Genomic Encyclopedia of Type Strains, Phase IV (KMG-IV): sequencing the most valuable type-strain genomes for metagenomic binning, comparative biology and taxonomic classification.</title>
        <authorList>
            <person name="Goeker M."/>
        </authorList>
    </citation>
    <scope>NUCLEOTIDE SEQUENCE [LARGE SCALE GENOMIC DNA]</scope>
    <source>
        <strain evidence="8 9">DSM 25894</strain>
    </source>
</reference>
<dbReference type="AlphaFoldDB" id="A0A4R3N2I9"/>
<feature type="transmembrane region" description="Helical" evidence="6">
    <location>
        <begin position="42"/>
        <end position="65"/>
    </location>
</feature>
<comment type="caution">
    <text evidence="8">The sequence shown here is derived from an EMBL/GenBank/DDBJ whole genome shotgun (WGS) entry which is preliminary data.</text>
</comment>
<feature type="transmembrane region" description="Helical" evidence="6">
    <location>
        <begin position="7"/>
        <end position="30"/>
    </location>
</feature>
<feature type="domain" description="Major facilitator superfamily (MFS) profile" evidence="7">
    <location>
        <begin position="11"/>
        <end position="390"/>
    </location>
</feature>
<keyword evidence="4 6" id="KW-1133">Transmembrane helix</keyword>
<feature type="transmembrane region" description="Helical" evidence="6">
    <location>
        <begin position="139"/>
        <end position="159"/>
    </location>
</feature>